<comment type="caution">
    <text evidence="1">The sequence shown here is derived from an EMBL/GenBank/DDBJ whole genome shotgun (WGS) entry which is preliminary data.</text>
</comment>
<dbReference type="AlphaFoldDB" id="A0A840TJ77"/>
<accession>A0A840TJ77</accession>
<evidence type="ECO:0000313" key="2">
    <source>
        <dbReference type="Proteomes" id="UP000557307"/>
    </source>
</evidence>
<name>A0A840TJ77_9BACT</name>
<organism evidence="1 2">
    <name type="scientific">Rhabdobacter roseus</name>
    <dbReference type="NCBI Taxonomy" id="1655419"/>
    <lineage>
        <taxon>Bacteria</taxon>
        <taxon>Pseudomonadati</taxon>
        <taxon>Bacteroidota</taxon>
        <taxon>Cytophagia</taxon>
        <taxon>Cytophagales</taxon>
        <taxon>Cytophagaceae</taxon>
        <taxon>Rhabdobacter</taxon>
    </lineage>
</organism>
<sequence>MSIIVVFAVVSVKTWCKSRRLCNTVQVYSRKKVTIFLNSLTISRSFFRESVFVLLGRAAVPGKVPFCIQKARRIQAA</sequence>
<dbReference type="EMBL" id="JACHGF010000002">
    <property type="protein sequence ID" value="MBB5282985.1"/>
    <property type="molecule type" value="Genomic_DNA"/>
</dbReference>
<keyword evidence="2" id="KW-1185">Reference proteome</keyword>
<evidence type="ECO:0000313" key="1">
    <source>
        <dbReference type="EMBL" id="MBB5282985.1"/>
    </source>
</evidence>
<gene>
    <name evidence="1" type="ORF">HNQ92_001111</name>
</gene>
<protein>
    <submittedName>
        <fullName evidence="1">Uncharacterized protein</fullName>
    </submittedName>
</protein>
<proteinExistence type="predicted"/>
<dbReference type="Proteomes" id="UP000557307">
    <property type="component" value="Unassembled WGS sequence"/>
</dbReference>
<reference evidence="1 2" key="1">
    <citation type="submission" date="2020-08" db="EMBL/GenBank/DDBJ databases">
        <title>Genomic Encyclopedia of Type Strains, Phase IV (KMG-IV): sequencing the most valuable type-strain genomes for metagenomic binning, comparative biology and taxonomic classification.</title>
        <authorList>
            <person name="Goeker M."/>
        </authorList>
    </citation>
    <scope>NUCLEOTIDE SEQUENCE [LARGE SCALE GENOMIC DNA]</scope>
    <source>
        <strain evidence="1 2">DSM 105074</strain>
    </source>
</reference>